<keyword evidence="10 15" id="KW-0560">Oxidoreductase</keyword>
<dbReference type="PANTHER" id="PTHR24291">
    <property type="entry name" value="CYTOCHROME P450 FAMILY 4"/>
    <property type="match status" value="1"/>
</dbReference>
<dbReference type="AlphaFoldDB" id="A0A8D8NN77"/>
<comment type="function">
    <text evidence="2">May be involved in the metabolism of insect hormones and in the breakdown of synthetic insecticides.</text>
</comment>
<keyword evidence="11 14" id="KW-0408">Iron</keyword>
<evidence type="ECO:0000256" key="5">
    <source>
        <dbReference type="ARBA" id="ARBA00010617"/>
    </source>
</evidence>
<dbReference type="Pfam" id="PF00067">
    <property type="entry name" value="p450"/>
    <property type="match status" value="1"/>
</dbReference>
<organism evidence="16">
    <name type="scientific">Culex pipiens</name>
    <name type="common">House mosquito</name>
    <dbReference type="NCBI Taxonomy" id="7175"/>
    <lineage>
        <taxon>Eukaryota</taxon>
        <taxon>Metazoa</taxon>
        <taxon>Ecdysozoa</taxon>
        <taxon>Arthropoda</taxon>
        <taxon>Hexapoda</taxon>
        <taxon>Insecta</taxon>
        <taxon>Pterygota</taxon>
        <taxon>Neoptera</taxon>
        <taxon>Endopterygota</taxon>
        <taxon>Diptera</taxon>
        <taxon>Nematocera</taxon>
        <taxon>Culicoidea</taxon>
        <taxon>Culicidae</taxon>
        <taxon>Culicinae</taxon>
        <taxon>Culicini</taxon>
        <taxon>Culex</taxon>
        <taxon>Culex</taxon>
    </lineage>
</organism>
<feature type="binding site" description="axial binding residue" evidence="14">
    <location>
        <position position="443"/>
    </location>
    <ligand>
        <name>heme</name>
        <dbReference type="ChEBI" id="CHEBI:30413"/>
    </ligand>
    <ligandPart>
        <name>Fe</name>
        <dbReference type="ChEBI" id="CHEBI:18248"/>
    </ligandPart>
</feature>
<dbReference type="EMBL" id="HBUE01285987">
    <property type="protein sequence ID" value="CAG6571447.1"/>
    <property type="molecule type" value="Transcribed_RNA"/>
</dbReference>
<dbReference type="GO" id="GO:0004497">
    <property type="term" value="F:monooxygenase activity"/>
    <property type="evidence" value="ECO:0007669"/>
    <property type="project" value="UniProtKB-KW"/>
</dbReference>
<evidence type="ECO:0000256" key="13">
    <source>
        <dbReference type="ARBA" id="ARBA00023136"/>
    </source>
</evidence>
<keyword evidence="7 14" id="KW-0479">Metal-binding</keyword>
<evidence type="ECO:0000256" key="3">
    <source>
        <dbReference type="ARBA" id="ARBA00004174"/>
    </source>
</evidence>
<dbReference type="PRINTS" id="PR00463">
    <property type="entry name" value="EP450I"/>
</dbReference>
<evidence type="ECO:0000256" key="1">
    <source>
        <dbReference type="ARBA" id="ARBA00001971"/>
    </source>
</evidence>
<evidence type="ECO:0000256" key="8">
    <source>
        <dbReference type="ARBA" id="ARBA00022824"/>
    </source>
</evidence>
<evidence type="ECO:0000256" key="7">
    <source>
        <dbReference type="ARBA" id="ARBA00022723"/>
    </source>
</evidence>
<dbReference type="PRINTS" id="PR00385">
    <property type="entry name" value="P450"/>
</dbReference>
<evidence type="ECO:0000256" key="11">
    <source>
        <dbReference type="ARBA" id="ARBA00023004"/>
    </source>
</evidence>
<proteinExistence type="inferred from homology"/>
<dbReference type="InterPro" id="IPR001128">
    <property type="entry name" value="Cyt_P450"/>
</dbReference>
<dbReference type="GO" id="GO:0005789">
    <property type="term" value="C:endoplasmic reticulum membrane"/>
    <property type="evidence" value="ECO:0007669"/>
    <property type="project" value="UniProtKB-SubCell"/>
</dbReference>
<dbReference type="PANTHER" id="PTHR24291:SF189">
    <property type="entry name" value="CYTOCHROME P450 4C3-RELATED"/>
    <property type="match status" value="1"/>
</dbReference>
<keyword evidence="12 15" id="KW-0503">Monooxygenase</keyword>
<dbReference type="SUPFAM" id="SSF48264">
    <property type="entry name" value="Cytochrome P450"/>
    <property type="match status" value="1"/>
</dbReference>
<keyword evidence="9" id="KW-0492">Microsome</keyword>
<keyword evidence="8" id="KW-0256">Endoplasmic reticulum</keyword>
<evidence type="ECO:0000256" key="12">
    <source>
        <dbReference type="ARBA" id="ARBA00023033"/>
    </source>
</evidence>
<dbReference type="InterPro" id="IPR036396">
    <property type="entry name" value="Cyt_P450_sf"/>
</dbReference>
<evidence type="ECO:0000256" key="6">
    <source>
        <dbReference type="ARBA" id="ARBA00022617"/>
    </source>
</evidence>
<evidence type="ECO:0000256" key="14">
    <source>
        <dbReference type="PIRSR" id="PIRSR602401-1"/>
    </source>
</evidence>
<evidence type="ECO:0000256" key="9">
    <source>
        <dbReference type="ARBA" id="ARBA00022848"/>
    </source>
</evidence>
<comment type="cofactor">
    <cofactor evidence="1 14">
        <name>heme</name>
        <dbReference type="ChEBI" id="CHEBI:30413"/>
    </cofactor>
</comment>
<comment type="subcellular location">
    <subcellularLocation>
        <location evidence="4">Endoplasmic reticulum membrane</location>
        <topology evidence="4">Peripheral membrane protein</topology>
    </subcellularLocation>
    <subcellularLocation>
        <location evidence="3">Microsome membrane</location>
        <topology evidence="3">Peripheral membrane protein</topology>
    </subcellularLocation>
</comment>
<dbReference type="Gene3D" id="1.10.630.10">
    <property type="entry name" value="Cytochrome P450"/>
    <property type="match status" value="1"/>
</dbReference>
<accession>A0A8D8NN77</accession>
<comment type="similarity">
    <text evidence="5 15">Belongs to the cytochrome P450 family.</text>
</comment>
<sequence length="499" mass="57758">MAFLVLLSIVGVLLVLQYLMLYTARHCSSIPTVQPSYPIVGNLLSFWNNSSMEAFWMLVKSFRGVDRMAKMVLGPKVLILINHPELLQKVLMNNEMLDKPFFYDFMGLGGGLVSERDGKRWLMERKVLNPTFNTRMLTSFLSIMDARASKMAANLRSVADGHTEVDMIKFVGECTLEIVYNTTMGRNANELPGQRDYMRNLNICMIRIGERMMNVYQFFYVFYRMTSAYTSDLAARTFCNEFSDKIILDRRAELQAEQKLSLKTDEFERKSLNFLDQILTTKREDGTEFTDREISDNLYTVMAGGHDTSALTISYACMMLGMYPEIQAKVVAEMNEVFYDSSVPITLDTLKQLEYTERVIKEVLRLFPPVPFAARQTRNELVLDGVKIPPNQIVVINFYAYHRRKDFWGPDPERFDPDRFLPEASQGRHPYAYLPFSAGLRNCIGMRYAMNSMRIMLLRILQEFEIGTSLKQADMRLKFEVMLKLVGPHNVWLKKREKC</sequence>
<evidence type="ECO:0000256" key="2">
    <source>
        <dbReference type="ARBA" id="ARBA00003690"/>
    </source>
</evidence>
<reference evidence="16" key="1">
    <citation type="submission" date="2021-05" db="EMBL/GenBank/DDBJ databases">
        <authorList>
            <person name="Alioto T."/>
            <person name="Alioto T."/>
            <person name="Gomez Garrido J."/>
        </authorList>
    </citation>
    <scope>NUCLEOTIDE SEQUENCE</scope>
</reference>
<dbReference type="EMBL" id="HBUE01180386">
    <property type="protein sequence ID" value="CAG6519887.1"/>
    <property type="molecule type" value="Transcribed_RNA"/>
</dbReference>
<evidence type="ECO:0000256" key="10">
    <source>
        <dbReference type="ARBA" id="ARBA00023002"/>
    </source>
</evidence>
<dbReference type="GO" id="GO:0020037">
    <property type="term" value="F:heme binding"/>
    <property type="evidence" value="ECO:0007669"/>
    <property type="project" value="InterPro"/>
</dbReference>
<dbReference type="InterPro" id="IPR017972">
    <property type="entry name" value="Cyt_P450_CS"/>
</dbReference>
<dbReference type="GO" id="GO:0005506">
    <property type="term" value="F:iron ion binding"/>
    <property type="evidence" value="ECO:0007669"/>
    <property type="project" value="InterPro"/>
</dbReference>
<keyword evidence="6 14" id="KW-0349">Heme</keyword>
<keyword evidence="13" id="KW-0472">Membrane</keyword>
<evidence type="ECO:0000313" key="16">
    <source>
        <dbReference type="EMBL" id="CAG6571447.1"/>
    </source>
</evidence>
<name>A0A8D8NN77_CULPI</name>
<dbReference type="GO" id="GO:0016705">
    <property type="term" value="F:oxidoreductase activity, acting on paired donors, with incorporation or reduction of molecular oxygen"/>
    <property type="evidence" value="ECO:0007669"/>
    <property type="project" value="InterPro"/>
</dbReference>
<dbReference type="PROSITE" id="PS00086">
    <property type="entry name" value="CYTOCHROME_P450"/>
    <property type="match status" value="1"/>
</dbReference>
<protein>
    <submittedName>
        <fullName evidence="16">Cytochrome P450 4V2</fullName>
    </submittedName>
</protein>
<evidence type="ECO:0000256" key="4">
    <source>
        <dbReference type="ARBA" id="ARBA00004406"/>
    </source>
</evidence>
<dbReference type="InterPro" id="IPR050196">
    <property type="entry name" value="Cytochrome_P450_Monoox"/>
</dbReference>
<dbReference type="InterPro" id="IPR002401">
    <property type="entry name" value="Cyt_P450_E_grp-I"/>
</dbReference>
<evidence type="ECO:0000256" key="15">
    <source>
        <dbReference type="RuleBase" id="RU000461"/>
    </source>
</evidence>